<dbReference type="EMBL" id="BNCD01000044">
    <property type="protein sequence ID" value="GHH88822.1"/>
    <property type="molecule type" value="Genomic_DNA"/>
</dbReference>
<evidence type="ECO:0000313" key="2">
    <source>
        <dbReference type="Proteomes" id="UP000603708"/>
    </source>
</evidence>
<protein>
    <submittedName>
        <fullName evidence="1">Uncharacterized protein</fullName>
    </submittedName>
</protein>
<sequence length="180" mass="19646">MTAPEEEQRVQEAVRRHARNRAFAEAEQVISLVLADPQVRQAREHVEAAETQLGTELCARLQPFQDRYDQAVRDGNAARLTGIYRGKHGRWGTDLCPGRRARDLDGGTALGPQQRGAADRLGRQRTRRLVSGGETGDRTPGAGRPGVLRCPGPSAPRARSYTHWSAMPGVLSCGIALECV</sequence>
<gene>
    <name evidence="1" type="ORF">GCM10018793_69920</name>
</gene>
<accession>A0A919GQD6</accession>
<organism evidence="1 2">
    <name type="scientific">Streptomyces sulfonofaciens</name>
    <dbReference type="NCBI Taxonomy" id="68272"/>
    <lineage>
        <taxon>Bacteria</taxon>
        <taxon>Bacillati</taxon>
        <taxon>Actinomycetota</taxon>
        <taxon>Actinomycetes</taxon>
        <taxon>Kitasatosporales</taxon>
        <taxon>Streptomycetaceae</taxon>
        <taxon>Streptomyces</taxon>
    </lineage>
</organism>
<dbReference type="AlphaFoldDB" id="A0A919GQD6"/>
<proteinExistence type="predicted"/>
<reference evidence="1" key="2">
    <citation type="submission" date="2020-09" db="EMBL/GenBank/DDBJ databases">
        <authorList>
            <person name="Sun Q."/>
            <person name="Ohkuma M."/>
        </authorList>
    </citation>
    <scope>NUCLEOTIDE SEQUENCE</scope>
    <source>
        <strain evidence="1">JCM 5069</strain>
    </source>
</reference>
<comment type="caution">
    <text evidence="1">The sequence shown here is derived from an EMBL/GenBank/DDBJ whole genome shotgun (WGS) entry which is preliminary data.</text>
</comment>
<name>A0A919GQD6_9ACTN</name>
<keyword evidence="2" id="KW-1185">Reference proteome</keyword>
<dbReference type="Proteomes" id="UP000603708">
    <property type="component" value="Unassembled WGS sequence"/>
</dbReference>
<reference evidence="1" key="1">
    <citation type="journal article" date="2014" name="Int. J. Syst. Evol. Microbiol.">
        <title>Complete genome sequence of Corynebacterium casei LMG S-19264T (=DSM 44701T), isolated from a smear-ripened cheese.</title>
        <authorList>
            <consortium name="US DOE Joint Genome Institute (JGI-PGF)"/>
            <person name="Walter F."/>
            <person name="Albersmeier A."/>
            <person name="Kalinowski J."/>
            <person name="Ruckert C."/>
        </authorList>
    </citation>
    <scope>NUCLEOTIDE SEQUENCE</scope>
    <source>
        <strain evidence="1">JCM 5069</strain>
    </source>
</reference>
<evidence type="ECO:0000313" key="1">
    <source>
        <dbReference type="EMBL" id="GHH88822.1"/>
    </source>
</evidence>